<protein>
    <submittedName>
        <fullName evidence="3">VWA domain-containing protein</fullName>
    </submittedName>
</protein>
<dbReference type="InterPro" id="IPR008979">
    <property type="entry name" value="Galactose-bd-like_sf"/>
</dbReference>
<evidence type="ECO:0000313" key="3">
    <source>
        <dbReference type="EMBL" id="MCV2865140.1"/>
    </source>
</evidence>
<sequence>MAAILACGLPAFAAGIDDRLQAQKAVLDSAPSLIPGHRLALDTAAMAQGTFAWISVAEDGFYSLDLSTPGSLFLMYFPTSDGGYDGRSRPVVLSEDASNARSARIGPVLLAAGRRYLVAPGGTEAAELALAYESAAPTRGAPGQTASGGTWLLSPESKDLKLQLAIGDGPQVIEVVGEGGLDLSARLDGQRLPPGGLYPWTGGAQAELRVTLPDPGAARPPLVLLRVAAFAGNLDEAEPNDRDPNQLDPDTGATGVLLGGDTDIFKFSLRAPQSLEISIGGDALWPKFTAVLSRDVDGRPVKVLTRESRRGAITMPELELATGDYRLEIQRRDQTPDPAPYRIAVRTAAAPAAGREVEPNDTDLVAMPLPASGAVRGTALPDDQDVFSFSVPDDTEDHLWRVIALDARKLEVRDHEGKQIVGLTADDRRTTADGLALVPGTYRVQVEADGDYALKVMDLGPRPAGWESEPNDTRLTAGLLRFDTPARGTFHHSTDEDLYLFTLAAAADVEIAITPPPEGATYARLFRDGRQWGGDIAFGPEDPTYRYRARLPGGEWTVRVAAQRGSAWSTYILNLSRLPALADAEPDDAPAAARALPRTGDVASSVGGFDHDDQYLVPLPEGSGDGIVVCDTTGEAMQFRVYDWRLRKGELTGDLVTDARAGLMGFAYTPETGGALRLAMESGRGLSHYDCAIRFPPDAWPAASLTEAPAMLQPGQAVQFAIGPDTRQPTLALDLPDGTAGLAGCRSSDGTALGENLVQIGGAEYVRNIRPAGMAWLRARGKAELRGRFSSLVEGELVTCALFTTAHLRRPAEMGPAAPFTVHEEDAPAGEPVAPPAPGIVDLLAREAPAHQPTGALPIGIAFDAPPDLAAYNDMGQSLAFPATLTNTSETEQALDLSVRATDEGWHAAITTETLILAPGASARATIEVTLPPWATPVTDPHIILRADAADDFAAAMTAVPVVAGAIPVNPGPYWHAPDALRGGLNMLHFGLGARVVEAAGKPLDDRAQERLAPLHDGLAPHTAAPTIDHQVVLRLAAPAELAGAMVQLRATAGTERWPAEAVFEISVNGTDWQMAASMALESIHAPQYVVFDRPRQAAYLRATFPSCNLKCNDTQVQELQAIATPGAHPEGLPPVNVANEALGGHVIYALPSLDGAWNKGILVAGDRQSNPPWKAENGAQTVVLGFHQDRAALLDAVVWVGHPADEARIETARVEVSTDSPGGPWTDIGLLPAPPIGEERAELRFKTPVWARFLRLTFATDRASKATGPDAIEALEARGTSVLALWEDDVPRAAFEAVSGAATKTHALPVGGASPAAAVDLPTGVAIASSAQIERNEDWWRVFVPEGPPQQLTLSFAAAVPEVVPELQTPEGTVVPLAASQTGGRTYSAVLVPGAYLLRVFEPPRSVVITWDTSGSVSPYIPKTVAAVRSWAKALVPGRDALNLLPFGAAGPMLPDFAVSPEEVAPALRDMTPDDSSAAEDAMMIASRALKTRDGARGIVVLTDAEAGYQRDLWPALLAAHPRVVSLSIDSNDRQNAAIMMDWATVNRGHFLRVTGPAGLADGLDMAAALFRAPKPYRLIAMLEPYSEPEGEAMLSIEALDADASPAGAVEVILDASGSMLGRIDGRRRIEVAHDALKHLVTDVLPPGIPFAFRAFGLKEDACLNELRLPLAPLDPAKAARSIGNVPAINLAKTAIAASLLSAAEDLRDASEPRVIVLVTDGEETCDGDPAAAVEALRASGLDIRVNIVGFAIDDAVLAQTFAGWAQAGGGSYFDAGSAEALAEAISGALTPRFDIVRHHIDGTQELVGRISPGEDVIVPAGQLEIIPRAVASGAPITVKLAPAEVLDLTYQNGSGLVPPTR</sequence>
<feature type="domain" description="VWFA" evidence="2">
    <location>
        <begin position="1610"/>
        <end position="1791"/>
    </location>
</feature>
<dbReference type="EMBL" id="JAOWLA010000008">
    <property type="protein sequence ID" value="MCV2865140.1"/>
    <property type="molecule type" value="Genomic_DNA"/>
</dbReference>
<feature type="domain" description="F5/8 type C" evidence="1">
    <location>
        <begin position="1131"/>
        <end position="1278"/>
    </location>
</feature>
<comment type="caution">
    <text evidence="3">The sequence shown here is derived from an EMBL/GenBank/DDBJ whole genome shotgun (WGS) entry which is preliminary data.</text>
</comment>
<dbReference type="Gene3D" id="2.60.120.380">
    <property type="match status" value="2"/>
</dbReference>
<dbReference type="InterPro" id="IPR036465">
    <property type="entry name" value="vWFA_dom_sf"/>
</dbReference>
<dbReference type="InterPro" id="IPR000421">
    <property type="entry name" value="FA58C"/>
</dbReference>
<dbReference type="Gene3D" id="3.40.50.410">
    <property type="entry name" value="von Willebrand factor, type A domain"/>
    <property type="match status" value="2"/>
</dbReference>
<evidence type="ECO:0000313" key="4">
    <source>
        <dbReference type="Proteomes" id="UP001652503"/>
    </source>
</evidence>
<dbReference type="Gene3D" id="2.60.120.260">
    <property type="entry name" value="Galactose-binding domain-like"/>
    <property type="match status" value="1"/>
</dbReference>
<dbReference type="SUPFAM" id="SSF89260">
    <property type="entry name" value="Collagen-binding domain"/>
    <property type="match status" value="1"/>
</dbReference>
<dbReference type="InterPro" id="IPR002035">
    <property type="entry name" value="VWF_A"/>
</dbReference>
<evidence type="ECO:0000259" key="1">
    <source>
        <dbReference type="PROSITE" id="PS50022"/>
    </source>
</evidence>
<dbReference type="SUPFAM" id="SSF49785">
    <property type="entry name" value="Galactose-binding domain-like"/>
    <property type="match status" value="1"/>
</dbReference>
<dbReference type="SUPFAM" id="SSF53300">
    <property type="entry name" value="vWA-like"/>
    <property type="match status" value="2"/>
</dbReference>
<proteinExistence type="predicted"/>
<dbReference type="Proteomes" id="UP001652503">
    <property type="component" value="Unassembled WGS sequence"/>
</dbReference>
<gene>
    <name evidence="3" type="ORF">OE647_10405</name>
</gene>
<accession>A0ABT2Z1X5</accession>
<dbReference type="Pfam" id="PF00092">
    <property type="entry name" value="VWA"/>
    <property type="match status" value="1"/>
</dbReference>
<name>A0ABT2Z1X5_9RHOB</name>
<organism evidence="3 4">
    <name type="scientific">Albidovulum sediminicola</name>
    <dbReference type="NCBI Taxonomy" id="2984331"/>
    <lineage>
        <taxon>Bacteria</taxon>
        <taxon>Pseudomonadati</taxon>
        <taxon>Pseudomonadota</taxon>
        <taxon>Alphaproteobacteria</taxon>
        <taxon>Rhodobacterales</taxon>
        <taxon>Paracoccaceae</taxon>
        <taxon>Albidovulum</taxon>
    </lineage>
</organism>
<dbReference type="PROSITE" id="PS50022">
    <property type="entry name" value="FA58C_3"/>
    <property type="match status" value="1"/>
</dbReference>
<keyword evidence="4" id="KW-1185">Reference proteome</keyword>
<evidence type="ECO:0000259" key="2">
    <source>
        <dbReference type="PROSITE" id="PS50234"/>
    </source>
</evidence>
<reference evidence="3 4" key="1">
    <citation type="submission" date="2022-10" db="EMBL/GenBank/DDBJ databases">
        <title>Defluviimonas sp. nov., isolated from ocean surface water.</title>
        <authorList>
            <person name="He W."/>
            <person name="Wang L."/>
            <person name="Zhang D.-F."/>
        </authorList>
    </citation>
    <scope>NUCLEOTIDE SEQUENCE [LARGE SCALE GENOMIC DNA]</scope>
    <source>
        <strain evidence="3 4">WL0075</strain>
    </source>
</reference>
<dbReference type="PROSITE" id="PS50234">
    <property type="entry name" value="VWFA"/>
    <property type="match status" value="1"/>
</dbReference>